<feature type="transmembrane region" description="Helical" evidence="1">
    <location>
        <begin position="104"/>
        <end position="132"/>
    </location>
</feature>
<evidence type="ECO:0000313" key="4">
    <source>
        <dbReference type="Proteomes" id="UP000001593"/>
    </source>
</evidence>
<evidence type="ECO:0000256" key="1">
    <source>
        <dbReference type="SAM" id="Phobius"/>
    </source>
</evidence>
<keyword evidence="1" id="KW-0472">Membrane</keyword>
<dbReference type="GO" id="GO:0032007">
    <property type="term" value="P:negative regulation of TOR signaling"/>
    <property type="evidence" value="ECO:0007669"/>
    <property type="project" value="InterPro"/>
</dbReference>
<keyword evidence="1" id="KW-0812">Transmembrane</keyword>
<dbReference type="PANTHER" id="PTHR28358">
    <property type="entry name" value="TRANSMEMBRANE PROTEIN 127"/>
    <property type="match status" value="1"/>
</dbReference>
<feature type="transmembrane region" description="Helical" evidence="1">
    <location>
        <begin position="144"/>
        <end position="163"/>
    </location>
</feature>
<dbReference type="InterPro" id="IPR033331">
    <property type="entry name" value="TMEM127"/>
</dbReference>
<dbReference type="eggNOG" id="ENOG502QTCN">
    <property type="taxonomic scope" value="Eukaryota"/>
</dbReference>
<reference evidence="3 4" key="1">
    <citation type="journal article" date="2007" name="Science">
        <title>Sea anemone genome reveals ancestral eumetazoan gene repertoire and genomic organization.</title>
        <authorList>
            <person name="Putnam N.H."/>
            <person name="Srivastava M."/>
            <person name="Hellsten U."/>
            <person name="Dirks B."/>
            <person name="Chapman J."/>
            <person name="Salamov A."/>
            <person name="Terry A."/>
            <person name="Shapiro H."/>
            <person name="Lindquist E."/>
            <person name="Kapitonov V.V."/>
            <person name="Jurka J."/>
            <person name="Genikhovich G."/>
            <person name="Grigoriev I.V."/>
            <person name="Lucas S.M."/>
            <person name="Steele R.E."/>
            <person name="Finnerty J.R."/>
            <person name="Technau U."/>
            <person name="Martindale M.Q."/>
            <person name="Rokhsar D.S."/>
        </authorList>
    </citation>
    <scope>NUCLEOTIDE SEQUENCE [LARGE SCALE GENOMIC DNA]</scope>
    <source>
        <strain evidence="4">CH2 X CH6</strain>
    </source>
</reference>
<sequence length="253" mass="28245">MQVTGMLQPRPLYFESFQRSTHRRSRRNRNQHRHRPKPEYERNIVSAFFALASAVLLAIAEAEPKWIKIIGGKCNGDYIGLYKVIAYKSSSDLEQFCYSGKMVLILQFVVSICCIGIVASMFACLLDLCGTLNKILRWLKNNSVANILTAVLCVATNAMVYWVSHILENSAVAQIPGNTPWTKITVKFEVSFFLVTAAGGSSVLAAAFGLLYCKHRQRHARTQSEEDLLSMELMYSMQAADGLSEIPPPAYAP</sequence>
<organism evidence="3 4">
    <name type="scientific">Nematostella vectensis</name>
    <name type="common">Starlet sea anemone</name>
    <dbReference type="NCBI Taxonomy" id="45351"/>
    <lineage>
        <taxon>Eukaryota</taxon>
        <taxon>Metazoa</taxon>
        <taxon>Cnidaria</taxon>
        <taxon>Anthozoa</taxon>
        <taxon>Hexacorallia</taxon>
        <taxon>Actiniaria</taxon>
        <taxon>Edwardsiidae</taxon>
        <taxon>Nematostella</taxon>
    </lineage>
</organism>
<dbReference type="EMBL" id="DS469938">
    <property type="protein sequence ID" value="EDO31079.1"/>
    <property type="molecule type" value="Genomic_DNA"/>
</dbReference>
<protein>
    <recommendedName>
        <fullName evidence="2">Transmembrane protein 127 transmembrane region domain-containing protein</fullName>
    </recommendedName>
</protein>
<keyword evidence="4" id="KW-1185">Reference proteome</keyword>
<gene>
    <name evidence="3" type="ORF">NEMVEDRAFT_v1g219711</name>
</gene>
<feature type="transmembrane region" description="Helical" evidence="1">
    <location>
        <begin position="190"/>
        <end position="213"/>
    </location>
</feature>
<evidence type="ECO:0000313" key="3">
    <source>
        <dbReference type="EMBL" id="EDO31079.1"/>
    </source>
</evidence>
<feature type="domain" description="Transmembrane protein 127 transmembrane region" evidence="2">
    <location>
        <begin position="97"/>
        <end position="211"/>
    </location>
</feature>
<dbReference type="GO" id="GO:0032006">
    <property type="term" value="P:regulation of TOR signaling"/>
    <property type="evidence" value="ECO:0000318"/>
    <property type="project" value="GO_Central"/>
</dbReference>
<dbReference type="PANTHER" id="PTHR28358:SF1">
    <property type="entry name" value="TRANSMEMBRANE PROTEIN 127"/>
    <property type="match status" value="1"/>
</dbReference>
<dbReference type="GO" id="GO:0008285">
    <property type="term" value="P:negative regulation of cell population proliferation"/>
    <property type="evidence" value="ECO:0007669"/>
    <property type="project" value="InterPro"/>
</dbReference>
<dbReference type="STRING" id="45351.A7SYX5"/>
<dbReference type="PhylomeDB" id="A7SYX5"/>
<dbReference type="InParanoid" id="A7SYX5"/>
<dbReference type="InterPro" id="IPR046795">
    <property type="entry name" value="TMEM127_TM"/>
</dbReference>
<dbReference type="Pfam" id="PF20517">
    <property type="entry name" value="TMEM127"/>
    <property type="match status" value="1"/>
</dbReference>
<dbReference type="Proteomes" id="UP000001593">
    <property type="component" value="Unassembled WGS sequence"/>
</dbReference>
<dbReference type="OrthoDB" id="10030622at2759"/>
<dbReference type="KEGG" id="nve:5501958"/>
<dbReference type="HOGENOM" id="CLU_065451_1_0_1"/>
<dbReference type="OMA" id="YCINSQT"/>
<dbReference type="GO" id="GO:0016020">
    <property type="term" value="C:membrane"/>
    <property type="evidence" value="ECO:0000318"/>
    <property type="project" value="GO_Central"/>
</dbReference>
<keyword evidence="1" id="KW-1133">Transmembrane helix</keyword>
<proteinExistence type="predicted"/>
<evidence type="ECO:0000259" key="2">
    <source>
        <dbReference type="Pfam" id="PF20517"/>
    </source>
</evidence>
<name>A7SYX5_NEMVE</name>
<accession>A7SYX5</accession>
<dbReference type="Gene3D" id="1.20.140.150">
    <property type="match status" value="1"/>
</dbReference>
<dbReference type="AlphaFoldDB" id="A7SYX5"/>